<name>X1D7S6_9ZZZZ</name>
<evidence type="ECO:0008006" key="2">
    <source>
        <dbReference type="Google" id="ProtNLM"/>
    </source>
</evidence>
<evidence type="ECO:0000313" key="1">
    <source>
        <dbReference type="EMBL" id="GAH01134.1"/>
    </source>
</evidence>
<feature type="non-terminal residue" evidence="1">
    <location>
        <position position="1"/>
    </location>
</feature>
<organism evidence="1">
    <name type="scientific">marine sediment metagenome</name>
    <dbReference type="NCBI Taxonomy" id="412755"/>
    <lineage>
        <taxon>unclassified sequences</taxon>
        <taxon>metagenomes</taxon>
        <taxon>ecological metagenomes</taxon>
    </lineage>
</organism>
<dbReference type="InterPro" id="IPR012334">
    <property type="entry name" value="Pectin_lyas_fold"/>
</dbReference>
<protein>
    <recommendedName>
        <fullName evidence="2">Right handed beta helix domain-containing protein</fullName>
    </recommendedName>
</protein>
<proteinExistence type="predicted"/>
<reference evidence="1" key="1">
    <citation type="journal article" date="2014" name="Front. Microbiol.">
        <title>High frequency of phylogenetically diverse reductive dehalogenase-homologous genes in deep subseafloor sedimentary metagenomes.</title>
        <authorList>
            <person name="Kawai M."/>
            <person name="Futagami T."/>
            <person name="Toyoda A."/>
            <person name="Takaki Y."/>
            <person name="Nishi S."/>
            <person name="Hori S."/>
            <person name="Arai W."/>
            <person name="Tsubouchi T."/>
            <person name="Morono Y."/>
            <person name="Uchiyama I."/>
            <person name="Ito T."/>
            <person name="Fujiyama A."/>
            <person name="Inagaki F."/>
            <person name="Takami H."/>
        </authorList>
    </citation>
    <scope>NUCLEOTIDE SEQUENCE</scope>
    <source>
        <strain evidence="1">Expedition CK06-06</strain>
    </source>
</reference>
<dbReference type="InterPro" id="IPR011050">
    <property type="entry name" value="Pectin_lyase_fold/virulence"/>
</dbReference>
<dbReference type="SUPFAM" id="SSF51126">
    <property type="entry name" value="Pectin lyase-like"/>
    <property type="match status" value="1"/>
</dbReference>
<accession>X1D7S6</accession>
<dbReference type="EMBL" id="BART01028105">
    <property type="protein sequence ID" value="GAH01134.1"/>
    <property type="molecule type" value="Genomic_DNA"/>
</dbReference>
<sequence>CTNAARLQQITSGKYIFSVEKDAIEIAGFYMKNYPNYAHIVVPTGNSAWGNIIHHNYFVGRSNTTSEGMLVCTGDGMSYSRIENNWFTEQVSSATYASCISVASSAVTCDITGNYFTIGDSCAVDVAILNMACKSIIADNYFSECGGDGAGATGGTITIGINMIGTNAAINNRGAVGTAQLLNGGTADHSFCITYLCTNDKTQ</sequence>
<comment type="caution">
    <text evidence="1">The sequence shown here is derived from an EMBL/GenBank/DDBJ whole genome shotgun (WGS) entry which is preliminary data.</text>
</comment>
<dbReference type="AlphaFoldDB" id="X1D7S6"/>
<dbReference type="Gene3D" id="2.160.20.10">
    <property type="entry name" value="Single-stranded right-handed beta-helix, Pectin lyase-like"/>
    <property type="match status" value="1"/>
</dbReference>
<gene>
    <name evidence="1" type="ORF">S01H4_49639</name>
</gene>